<dbReference type="PANTHER" id="PTHR43280">
    <property type="entry name" value="ARAC-FAMILY TRANSCRIPTIONAL REGULATOR"/>
    <property type="match status" value="1"/>
</dbReference>
<evidence type="ECO:0000256" key="1">
    <source>
        <dbReference type="ARBA" id="ARBA00023015"/>
    </source>
</evidence>
<dbReference type="InterPro" id="IPR018062">
    <property type="entry name" value="HTH_AraC-typ_CS"/>
</dbReference>
<feature type="domain" description="HTH araC/xylS-type" evidence="5">
    <location>
        <begin position="668"/>
        <end position="766"/>
    </location>
</feature>
<dbReference type="Pfam" id="PF12833">
    <property type="entry name" value="HTH_18"/>
    <property type="match status" value="1"/>
</dbReference>
<dbReference type="SMART" id="SM00342">
    <property type="entry name" value="HTH_ARAC"/>
    <property type="match status" value="1"/>
</dbReference>
<evidence type="ECO:0000256" key="2">
    <source>
        <dbReference type="ARBA" id="ARBA00023125"/>
    </source>
</evidence>
<sequence>MPKFMLRLLGFSFILAAISVISIGVISYYIASGDIEEKVKEGNMQVLLQTQMRVEQALKTLELTSLQYLNSPLVAYSLDKSLNADDFFDIRDLSKGLYNLQTFTSIREAYLVNLQKDWMVSFATFRKFSTHQEHDLIASYAQYPNNLFWIPVKNSSNEAEAHISEAEPEEGNISKAIRMVFKVPVITNKGQPKALLIVEIANSEVKDLLSSNNKLGEVFLLDSNGQDFLSEGSDMDSNKEIHSLVAERIIATKEQSGFFNADLLGRDMGITFRSSSYNGWIYVSAVSIKDITKQSKKIAWITFIACTIIFALVALIALYGSRKMYSPIKRLFEFTKDIKVDDHDHKDEFLSIEERFRTLFSTEKNLQQQVRGQFNQLNEFFMLKLFAGQISDADFAYRAQIFGFPTRWKRLVVMAVQIDSLEETRYQEHDKELLLFAINNIIGELIAKDDRFSPILLDQSQVTLLLCPYDHDAQQKLHFFEIAGLIKGKVQEFLQLPVSIGISKPFDKVTKSVMAYRECLEALKCRMSLGQDIIVHYEDIDAGKKTMEVTVYTQLKLLEDKLGVALKAGDVEAVDTIFDTYISAIVEKGIHFNEYPVLMMQLISKSYHLVQEQGGSVKLVLGQKATVEHFLKLTTLESIIQWFKGELFDPIINFLNQQAESQYLNIANQMIKLVHERYDQEISLEACASIMNFHPVYLSRVFKKEMNINFSEYLADYRMSIAKTWLENTSWKVSEIAERLNYTNTTAFIRTFRKIVDMTPGKYRHQFNKKQI</sequence>
<keyword evidence="4" id="KW-0472">Membrane</keyword>
<name>A0ABX0J2T0_9BACL</name>
<keyword evidence="4" id="KW-0812">Transmembrane</keyword>
<dbReference type="InterPro" id="IPR018060">
    <property type="entry name" value="HTH_AraC"/>
</dbReference>
<keyword evidence="3" id="KW-0804">Transcription</keyword>
<evidence type="ECO:0000256" key="4">
    <source>
        <dbReference type="SAM" id="Phobius"/>
    </source>
</evidence>
<dbReference type="EMBL" id="JAAOIW010000002">
    <property type="protein sequence ID" value="NHN29128.1"/>
    <property type="molecule type" value="Genomic_DNA"/>
</dbReference>
<comment type="caution">
    <text evidence="6">The sequence shown here is derived from an EMBL/GenBank/DDBJ whole genome shotgun (WGS) entry which is preliminary data.</text>
</comment>
<dbReference type="RefSeq" id="WP_166146821.1">
    <property type="nucleotide sequence ID" value="NZ_JAAOIW010000002.1"/>
</dbReference>
<proteinExistence type="predicted"/>
<accession>A0ABX0J2T0</accession>
<dbReference type="PANTHER" id="PTHR43280:SF10">
    <property type="entry name" value="REGULATORY PROTEIN POCR"/>
    <property type="match status" value="1"/>
</dbReference>
<keyword evidence="1" id="KW-0805">Transcription regulation</keyword>
<dbReference type="PROSITE" id="PS00041">
    <property type="entry name" value="HTH_ARAC_FAMILY_1"/>
    <property type="match status" value="1"/>
</dbReference>
<dbReference type="Proteomes" id="UP001165962">
    <property type="component" value="Unassembled WGS sequence"/>
</dbReference>
<dbReference type="Pfam" id="PF17853">
    <property type="entry name" value="GGDEF_2"/>
    <property type="match status" value="1"/>
</dbReference>
<organism evidence="6 7">
    <name type="scientific">Paenibacillus agricola</name>
    <dbReference type="NCBI Taxonomy" id="2716264"/>
    <lineage>
        <taxon>Bacteria</taxon>
        <taxon>Bacillati</taxon>
        <taxon>Bacillota</taxon>
        <taxon>Bacilli</taxon>
        <taxon>Bacillales</taxon>
        <taxon>Paenibacillaceae</taxon>
        <taxon>Paenibacillus</taxon>
    </lineage>
</organism>
<evidence type="ECO:0000259" key="5">
    <source>
        <dbReference type="PROSITE" id="PS01124"/>
    </source>
</evidence>
<protein>
    <submittedName>
        <fullName evidence="6">AraC family transcriptional regulator</fullName>
    </submittedName>
</protein>
<evidence type="ECO:0000313" key="6">
    <source>
        <dbReference type="EMBL" id="NHN29128.1"/>
    </source>
</evidence>
<keyword evidence="4" id="KW-1133">Transmembrane helix</keyword>
<dbReference type="Gene3D" id="1.10.10.60">
    <property type="entry name" value="Homeodomain-like"/>
    <property type="match status" value="2"/>
</dbReference>
<dbReference type="InterPro" id="IPR009057">
    <property type="entry name" value="Homeodomain-like_sf"/>
</dbReference>
<keyword evidence="2" id="KW-0238">DNA-binding</keyword>
<evidence type="ECO:0000256" key="3">
    <source>
        <dbReference type="ARBA" id="ARBA00023163"/>
    </source>
</evidence>
<feature type="transmembrane region" description="Helical" evidence="4">
    <location>
        <begin position="298"/>
        <end position="320"/>
    </location>
</feature>
<dbReference type="SUPFAM" id="SSF46689">
    <property type="entry name" value="Homeodomain-like"/>
    <property type="match status" value="2"/>
</dbReference>
<gene>
    <name evidence="6" type="ORF">G9U52_04715</name>
</gene>
<keyword evidence="7" id="KW-1185">Reference proteome</keyword>
<dbReference type="InterPro" id="IPR041522">
    <property type="entry name" value="CdaR_GGDEF"/>
</dbReference>
<evidence type="ECO:0000313" key="7">
    <source>
        <dbReference type="Proteomes" id="UP001165962"/>
    </source>
</evidence>
<dbReference type="PROSITE" id="PS01124">
    <property type="entry name" value="HTH_ARAC_FAMILY_2"/>
    <property type="match status" value="1"/>
</dbReference>
<reference evidence="6" key="1">
    <citation type="submission" date="2020-03" db="EMBL/GenBank/DDBJ databases">
        <title>Draft sequencing of Paenibacilllus sp. S3N08.</title>
        <authorList>
            <person name="Kim D.-U."/>
        </authorList>
    </citation>
    <scope>NUCLEOTIDE SEQUENCE</scope>
    <source>
        <strain evidence="6">S3N08</strain>
    </source>
</reference>